<name>A0A8E2DLF4_9APHY</name>
<sequence>TLSLNEEEEDLFECDEEPHMCQLYSYGYMPVNLGQMIIDTLERKLEVVRKLGFGQSSSVWLAQVYRYVIKFICLGLYPTKYIAVKVLTANTSYMLGHGFLAELKALRKIMFANPGHPGFQHCPHLYDYFLYRKERNYHVCLVTEVQGRSLSVLASNRPNCSFSLPQTKQIIKQVLLALDYLYRECKFVHTDKHLPLIFVPGRDTIVERYLDEQPAAYYSQSIPEVLSTPIICPKSQPLPGFSSGQNAEHFSISLIDYNSAASSTERLFDYIQTLSYQAPEVMLGFPWSTPIDIWSVGCLVSHCLVGVCPFDTSHSKQYGMSNEDIHLQGVLQNIGPFSKEFLEQCTRQTDYFANDGALLRAGLFKFPLFKTLLQAYGTIQETDTIAAASFMCKCITINPDKRPTTLELLEEEWLDGV</sequence>
<proteinExistence type="predicted"/>
<comment type="catalytic activity">
    <reaction evidence="8">
        <text>L-seryl-[protein] + ATP = O-phospho-L-seryl-[protein] + ADP + H(+)</text>
        <dbReference type="Rhea" id="RHEA:17989"/>
        <dbReference type="Rhea" id="RHEA-COMP:9863"/>
        <dbReference type="Rhea" id="RHEA-COMP:11604"/>
        <dbReference type="ChEBI" id="CHEBI:15378"/>
        <dbReference type="ChEBI" id="CHEBI:29999"/>
        <dbReference type="ChEBI" id="CHEBI:30616"/>
        <dbReference type="ChEBI" id="CHEBI:83421"/>
        <dbReference type="ChEBI" id="CHEBI:456216"/>
        <dbReference type="EC" id="2.7.11.1"/>
    </reaction>
</comment>
<evidence type="ECO:0000313" key="11">
    <source>
        <dbReference type="Proteomes" id="UP000250043"/>
    </source>
</evidence>
<dbReference type="OrthoDB" id="5979581at2759"/>
<dbReference type="GO" id="GO:0005737">
    <property type="term" value="C:cytoplasm"/>
    <property type="evidence" value="ECO:0007669"/>
    <property type="project" value="TreeGrafter"/>
</dbReference>
<dbReference type="InterPro" id="IPR051334">
    <property type="entry name" value="SRPK"/>
</dbReference>
<feature type="domain" description="Protein kinase" evidence="9">
    <location>
        <begin position="45"/>
        <end position="414"/>
    </location>
</feature>
<dbReference type="GO" id="GO:0000245">
    <property type="term" value="P:spliceosomal complex assembly"/>
    <property type="evidence" value="ECO:0007669"/>
    <property type="project" value="TreeGrafter"/>
</dbReference>
<keyword evidence="2" id="KW-0723">Serine/threonine-protein kinase</keyword>
<dbReference type="GO" id="GO:0005634">
    <property type="term" value="C:nucleus"/>
    <property type="evidence" value="ECO:0007669"/>
    <property type="project" value="TreeGrafter"/>
</dbReference>
<dbReference type="PANTHER" id="PTHR47634">
    <property type="entry name" value="PROTEIN KINASE DOMAIN-CONTAINING PROTEIN-RELATED"/>
    <property type="match status" value="1"/>
</dbReference>
<dbReference type="SUPFAM" id="SSF56112">
    <property type="entry name" value="Protein kinase-like (PK-like)"/>
    <property type="match status" value="1"/>
</dbReference>
<dbReference type="EC" id="2.7.11.1" evidence="1"/>
<evidence type="ECO:0000256" key="6">
    <source>
        <dbReference type="ARBA" id="ARBA00022840"/>
    </source>
</evidence>
<comment type="catalytic activity">
    <reaction evidence="7">
        <text>L-threonyl-[protein] + ATP = O-phospho-L-threonyl-[protein] + ADP + H(+)</text>
        <dbReference type="Rhea" id="RHEA:46608"/>
        <dbReference type="Rhea" id="RHEA-COMP:11060"/>
        <dbReference type="Rhea" id="RHEA-COMP:11605"/>
        <dbReference type="ChEBI" id="CHEBI:15378"/>
        <dbReference type="ChEBI" id="CHEBI:30013"/>
        <dbReference type="ChEBI" id="CHEBI:30616"/>
        <dbReference type="ChEBI" id="CHEBI:61977"/>
        <dbReference type="ChEBI" id="CHEBI:456216"/>
        <dbReference type="EC" id="2.7.11.1"/>
    </reaction>
</comment>
<dbReference type="GO" id="GO:0004674">
    <property type="term" value="F:protein serine/threonine kinase activity"/>
    <property type="evidence" value="ECO:0007669"/>
    <property type="project" value="UniProtKB-KW"/>
</dbReference>
<protein>
    <recommendedName>
        <fullName evidence="1">non-specific serine/threonine protein kinase</fullName>
        <ecNumber evidence="1">2.7.11.1</ecNumber>
    </recommendedName>
</protein>
<dbReference type="GO" id="GO:0005524">
    <property type="term" value="F:ATP binding"/>
    <property type="evidence" value="ECO:0007669"/>
    <property type="project" value="UniProtKB-KW"/>
</dbReference>
<dbReference type="Gene3D" id="3.30.200.20">
    <property type="entry name" value="Phosphorylase Kinase, domain 1"/>
    <property type="match status" value="1"/>
</dbReference>
<evidence type="ECO:0000256" key="3">
    <source>
        <dbReference type="ARBA" id="ARBA00022679"/>
    </source>
</evidence>
<dbReference type="EMBL" id="KV722511">
    <property type="protein sequence ID" value="OCH86818.1"/>
    <property type="molecule type" value="Genomic_DNA"/>
</dbReference>
<dbReference type="InterPro" id="IPR011009">
    <property type="entry name" value="Kinase-like_dom_sf"/>
</dbReference>
<evidence type="ECO:0000256" key="1">
    <source>
        <dbReference type="ARBA" id="ARBA00012513"/>
    </source>
</evidence>
<feature type="non-terminal residue" evidence="10">
    <location>
        <position position="417"/>
    </location>
</feature>
<accession>A0A8E2DLF4</accession>
<dbReference type="PROSITE" id="PS50011">
    <property type="entry name" value="PROTEIN_KINASE_DOM"/>
    <property type="match status" value="1"/>
</dbReference>
<reference evidence="10 11" key="1">
    <citation type="submission" date="2016-07" db="EMBL/GenBank/DDBJ databases">
        <title>Draft genome of the white-rot fungus Obba rivulosa 3A-2.</title>
        <authorList>
            <consortium name="DOE Joint Genome Institute"/>
            <person name="Miettinen O."/>
            <person name="Riley R."/>
            <person name="Acob R."/>
            <person name="Barry K."/>
            <person name="Cullen D."/>
            <person name="De Vries R."/>
            <person name="Hainaut M."/>
            <person name="Hatakka A."/>
            <person name="Henrissat B."/>
            <person name="Hilden K."/>
            <person name="Kuo R."/>
            <person name="Labutti K."/>
            <person name="Lipzen A."/>
            <person name="Makela M.R."/>
            <person name="Sandor L."/>
            <person name="Spatafora J.W."/>
            <person name="Grigoriev I.V."/>
            <person name="Hibbett D.S."/>
        </authorList>
    </citation>
    <scope>NUCLEOTIDE SEQUENCE [LARGE SCALE GENOMIC DNA]</scope>
    <source>
        <strain evidence="10 11">3A-2</strain>
    </source>
</reference>
<keyword evidence="6" id="KW-0067">ATP-binding</keyword>
<evidence type="ECO:0000256" key="8">
    <source>
        <dbReference type="ARBA" id="ARBA00048679"/>
    </source>
</evidence>
<gene>
    <name evidence="10" type="ORF">OBBRIDRAFT_737319</name>
</gene>
<keyword evidence="5 10" id="KW-0418">Kinase</keyword>
<dbReference type="InterPro" id="IPR000719">
    <property type="entry name" value="Prot_kinase_dom"/>
</dbReference>
<dbReference type="AlphaFoldDB" id="A0A8E2DLF4"/>
<evidence type="ECO:0000256" key="4">
    <source>
        <dbReference type="ARBA" id="ARBA00022741"/>
    </source>
</evidence>
<dbReference type="Proteomes" id="UP000250043">
    <property type="component" value="Unassembled WGS sequence"/>
</dbReference>
<evidence type="ECO:0000313" key="10">
    <source>
        <dbReference type="EMBL" id="OCH86818.1"/>
    </source>
</evidence>
<dbReference type="Pfam" id="PF00069">
    <property type="entry name" value="Pkinase"/>
    <property type="match status" value="1"/>
</dbReference>
<evidence type="ECO:0000256" key="7">
    <source>
        <dbReference type="ARBA" id="ARBA00047899"/>
    </source>
</evidence>
<dbReference type="Gene3D" id="1.10.510.10">
    <property type="entry name" value="Transferase(Phosphotransferase) domain 1"/>
    <property type="match status" value="1"/>
</dbReference>
<evidence type="ECO:0000259" key="9">
    <source>
        <dbReference type="PROSITE" id="PS50011"/>
    </source>
</evidence>
<dbReference type="PANTHER" id="PTHR47634:SF9">
    <property type="entry name" value="PROTEIN KINASE DOMAIN-CONTAINING PROTEIN-RELATED"/>
    <property type="match status" value="1"/>
</dbReference>
<keyword evidence="11" id="KW-1185">Reference proteome</keyword>
<organism evidence="10 11">
    <name type="scientific">Obba rivulosa</name>
    <dbReference type="NCBI Taxonomy" id="1052685"/>
    <lineage>
        <taxon>Eukaryota</taxon>
        <taxon>Fungi</taxon>
        <taxon>Dikarya</taxon>
        <taxon>Basidiomycota</taxon>
        <taxon>Agaricomycotina</taxon>
        <taxon>Agaricomycetes</taxon>
        <taxon>Polyporales</taxon>
        <taxon>Gelatoporiaceae</taxon>
        <taxon>Obba</taxon>
    </lineage>
</organism>
<keyword evidence="4" id="KW-0547">Nucleotide-binding</keyword>
<dbReference type="SMART" id="SM00220">
    <property type="entry name" value="S_TKc"/>
    <property type="match status" value="1"/>
</dbReference>
<evidence type="ECO:0000256" key="2">
    <source>
        <dbReference type="ARBA" id="ARBA00022527"/>
    </source>
</evidence>
<dbReference type="GO" id="GO:0050684">
    <property type="term" value="P:regulation of mRNA processing"/>
    <property type="evidence" value="ECO:0007669"/>
    <property type="project" value="TreeGrafter"/>
</dbReference>
<evidence type="ECO:0000256" key="5">
    <source>
        <dbReference type="ARBA" id="ARBA00022777"/>
    </source>
</evidence>
<keyword evidence="3" id="KW-0808">Transferase</keyword>